<dbReference type="Proteomes" id="UP000094893">
    <property type="component" value="Unassembled WGS sequence"/>
</dbReference>
<dbReference type="InterPro" id="IPR046357">
    <property type="entry name" value="PPIase_dom_sf"/>
</dbReference>
<gene>
    <name evidence="8" type="ORF">A6M23_07290</name>
    <name evidence="9" type="ORF">A6P07_04030</name>
</gene>
<evidence type="ECO:0000313" key="8">
    <source>
        <dbReference type="EMBL" id="OCX73965.1"/>
    </source>
</evidence>
<evidence type="ECO:0000256" key="4">
    <source>
        <dbReference type="ARBA" id="ARBA00023110"/>
    </source>
</evidence>
<dbReference type="Proteomes" id="UP000095008">
    <property type="component" value="Unassembled WGS sequence"/>
</dbReference>
<dbReference type="PROSITE" id="PS50198">
    <property type="entry name" value="PPIC_PPIASE_2"/>
    <property type="match status" value="1"/>
</dbReference>
<evidence type="ECO:0000313" key="11">
    <source>
        <dbReference type="Proteomes" id="UP000095008"/>
    </source>
</evidence>
<feature type="chain" id="PRO_5009434526" description="peptidylprolyl isomerase" evidence="6">
    <location>
        <begin position="23"/>
        <end position="259"/>
    </location>
</feature>
<evidence type="ECO:0000256" key="2">
    <source>
        <dbReference type="ARBA" id="ARBA00007656"/>
    </source>
</evidence>
<evidence type="ECO:0000256" key="6">
    <source>
        <dbReference type="SAM" id="SignalP"/>
    </source>
</evidence>
<dbReference type="Pfam" id="PF13616">
    <property type="entry name" value="Rotamase_3"/>
    <property type="match status" value="1"/>
</dbReference>
<dbReference type="Gene3D" id="1.10.8.1040">
    <property type="match status" value="1"/>
</dbReference>
<dbReference type="PANTHER" id="PTHR47245">
    <property type="entry name" value="PEPTIDYLPROLYL ISOMERASE"/>
    <property type="match status" value="1"/>
</dbReference>
<keyword evidence="6" id="KW-0732">Signal</keyword>
<dbReference type="OrthoDB" id="14196at2"/>
<comment type="catalytic activity">
    <reaction evidence="1">
        <text>[protein]-peptidylproline (omega=180) = [protein]-peptidylproline (omega=0)</text>
        <dbReference type="Rhea" id="RHEA:16237"/>
        <dbReference type="Rhea" id="RHEA-COMP:10747"/>
        <dbReference type="Rhea" id="RHEA-COMP:10748"/>
        <dbReference type="ChEBI" id="CHEBI:83833"/>
        <dbReference type="ChEBI" id="CHEBI:83834"/>
        <dbReference type="EC" id="5.2.1.8"/>
    </reaction>
</comment>
<dbReference type="GO" id="GO:0003755">
    <property type="term" value="F:peptidyl-prolyl cis-trans isomerase activity"/>
    <property type="evidence" value="ECO:0007669"/>
    <property type="project" value="UniProtKB-KW"/>
</dbReference>
<dbReference type="Gene3D" id="3.10.50.40">
    <property type="match status" value="1"/>
</dbReference>
<feature type="signal peptide" evidence="6">
    <location>
        <begin position="1"/>
        <end position="22"/>
    </location>
</feature>
<dbReference type="STRING" id="930.GCA_002079865_02763"/>
<keyword evidence="4 5" id="KW-0697">Rotamase</keyword>
<dbReference type="InterPro" id="IPR050245">
    <property type="entry name" value="PrsA_foldase"/>
</dbReference>
<accession>A0A1C2IQM9</accession>
<keyword evidence="11" id="KW-1185">Reference proteome</keyword>
<dbReference type="EMBL" id="LWSA01000035">
    <property type="protein sequence ID" value="OCX75635.1"/>
    <property type="molecule type" value="Genomic_DNA"/>
</dbReference>
<evidence type="ECO:0000256" key="1">
    <source>
        <dbReference type="ARBA" id="ARBA00000971"/>
    </source>
</evidence>
<dbReference type="InterPro" id="IPR000297">
    <property type="entry name" value="PPIase_PpiC"/>
</dbReference>
<protein>
    <recommendedName>
        <fullName evidence="3">peptidylprolyl isomerase</fullName>
        <ecNumber evidence="3">5.2.1.8</ecNumber>
    </recommendedName>
</protein>
<evidence type="ECO:0000313" key="9">
    <source>
        <dbReference type="EMBL" id="OCX75635.1"/>
    </source>
</evidence>
<evidence type="ECO:0000256" key="3">
    <source>
        <dbReference type="ARBA" id="ARBA00013194"/>
    </source>
</evidence>
<name>A0A1C2IQM9_ACITH</name>
<comment type="similarity">
    <text evidence="2">Belongs to the PpiC/parvulin rotamase family.</text>
</comment>
<dbReference type="RefSeq" id="WP_024894619.1">
    <property type="nucleotide sequence ID" value="NZ_LWRY01000056.1"/>
</dbReference>
<dbReference type="EMBL" id="LWRY01000056">
    <property type="protein sequence ID" value="OCX73965.1"/>
    <property type="molecule type" value="Genomic_DNA"/>
</dbReference>
<evidence type="ECO:0000256" key="5">
    <source>
        <dbReference type="PROSITE-ProRule" id="PRU00278"/>
    </source>
</evidence>
<evidence type="ECO:0000259" key="7">
    <source>
        <dbReference type="PROSITE" id="PS50198"/>
    </source>
</evidence>
<comment type="caution">
    <text evidence="9">The sequence shown here is derived from an EMBL/GenBank/DDBJ whole genome shotgun (WGS) entry which is preliminary data.</text>
</comment>
<feature type="domain" description="PpiC" evidence="7">
    <location>
        <begin position="127"/>
        <end position="217"/>
    </location>
</feature>
<organism evidence="9 10">
    <name type="scientific">Acidithiobacillus thiooxidans</name>
    <name type="common">Thiobacillus thiooxidans</name>
    <dbReference type="NCBI Taxonomy" id="930"/>
    <lineage>
        <taxon>Bacteria</taxon>
        <taxon>Pseudomonadati</taxon>
        <taxon>Pseudomonadota</taxon>
        <taxon>Acidithiobacillia</taxon>
        <taxon>Acidithiobacillales</taxon>
        <taxon>Acidithiobacillaceae</taxon>
        <taxon>Acidithiobacillus</taxon>
    </lineage>
</organism>
<dbReference type="PANTHER" id="PTHR47245:SF2">
    <property type="entry name" value="PEPTIDYL-PROLYL CIS-TRANS ISOMERASE HP_0175-RELATED"/>
    <property type="match status" value="1"/>
</dbReference>
<dbReference type="AlphaFoldDB" id="A0A1C2IQM9"/>
<evidence type="ECO:0000313" key="10">
    <source>
        <dbReference type="Proteomes" id="UP000094893"/>
    </source>
</evidence>
<dbReference type="SUPFAM" id="SSF54534">
    <property type="entry name" value="FKBP-like"/>
    <property type="match status" value="1"/>
</dbReference>
<keyword evidence="5 9" id="KW-0413">Isomerase</keyword>
<proteinExistence type="inferred from homology"/>
<sequence length="259" mass="28611">MKKVRLIILATVVSAYAIPSFAGTVATVNGKPIDQSEVQTILSMSPNLAKTPHARHQVVQNLINMEILSQYAIKHHINESANFKTRLALAREQILADVAVDHYVHDHPVTASALQSAYHNFVKSMGKKEYKVRQILVKTKADAENILRALKNGKKFKGLAQKDSIIRSGAAHGGELGWIVPAMFSAPLAKAIETGPIEKPFGPVKTQYGYHVMEVQATRAITPPSFNAIKERLKVQLAQREAARFVDDLRHHADIKIFG</sequence>
<dbReference type="EC" id="5.2.1.8" evidence="3"/>
<reference evidence="9 10" key="1">
    <citation type="journal article" date="2016" name="Int. J. Mol. Sci.">
        <title>Comparative genomics of the extreme acidophile Acidithiobacillus thiooxidans reveals intraspecific divergence and niche adaptation.</title>
        <authorList>
            <person name="Zhang X."/>
            <person name="Feng X."/>
            <person name="Tao J."/>
            <person name="Ma L."/>
            <person name="Xiao Y."/>
            <person name="Liang Y."/>
            <person name="Liu X."/>
            <person name="Yin H."/>
        </authorList>
    </citation>
    <scope>NUCLEOTIDE SEQUENCE [LARGE SCALE GENOMIC DNA]</scope>
    <source>
        <strain evidence="9 10">A02</strain>
        <strain evidence="8">DXS-W</strain>
    </source>
</reference>